<reference evidence="1" key="1">
    <citation type="journal article" date="2023" name="Nat. Commun.">
        <title>Diploid and tetraploid genomes of Acorus and the evolution of monocots.</title>
        <authorList>
            <person name="Ma L."/>
            <person name="Liu K.W."/>
            <person name="Li Z."/>
            <person name="Hsiao Y.Y."/>
            <person name="Qi Y."/>
            <person name="Fu T."/>
            <person name="Tang G.D."/>
            <person name="Zhang D."/>
            <person name="Sun W.H."/>
            <person name="Liu D.K."/>
            <person name="Li Y."/>
            <person name="Chen G.Z."/>
            <person name="Liu X.D."/>
            <person name="Liao X.Y."/>
            <person name="Jiang Y.T."/>
            <person name="Yu X."/>
            <person name="Hao Y."/>
            <person name="Huang J."/>
            <person name="Zhao X.W."/>
            <person name="Ke S."/>
            <person name="Chen Y.Y."/>
            <person name="Wu W.L."/>
            <person name="Hsu J.L."/>
            <person name="Lin Y.F."/>
            <person name="Huang M.D."/>
            <person name="Li C.Y."/>
            <person name="Huang L."/>
            <person name="Wang Z.W."/>
            <person name="Zhao X."/>
            <person name="Zhong W.Y."/>
            <person name="Peng D.H."/>
            <person name="Ahmad S."/>
            <person name="Lan S."/>
            <person name="Zhang J.S."/>
            <person name="Tsai W.C."/>
            <person name="Van de Peer Y."/>
            <person name="Liu Z.J."/>
        </authorList>
    </citation>
    <scope>NUCLEOTIDE SEQUENCE</scope>
    <source>
        <strain evidence="1">CP</strain>
    </source>
</reference>
<dbReference type="AlphaFoldDB" id="A0AAV9FBJ3"/>
<evidence type="ECO:0000313" key="1">
    <source>
        <dbReference type="EMBL" id="KAK1322876.1"/>
    </source>
</evidence>
<gene>
    <name evidence="1" type="ORF">QJS10_CPA02g00587</name>
</gene>
<accession>A0AAV9FBJ3</accession>
<dbReference type="EMBL" id="JAUJYO010000002">
    <property type="protein sequence ID" value="KAK1322876.1"/>
    <property type="molecule type" value="Genomic_DNA"/>
</dbReference>
<organism evidence="1 2">
    <name type="scientific">Acorus calamus</name>
    <name type="common">Sweet flag</name>
    <dbReference type="NCBI Taxonomy" id="4465"/>
    <lineage>
        <taxon>Eukaryota</taxon>
        <taxon>Viridiplantae</taxon>
        <taxon>Streptophyta</taxon>
        <taxon>Embryophyta</taxon>
        <taxon>Tracheophyta</taxon>
        <taxon>Spermatophyta</taxon>
        <taxon>Magnoliopsida</taxon>
        <taxon>Liliopsida</taxon>
        <taxon>Acoraceae</taxon>
        <taxon>Acorus</taxon>
    </lineage>
</organism>
<protein>
    <submittedName>
        <fullName evidence="1">Uncharacterized protein</fullName>
    </submittedName>
</protein>
<comment type="caution">
    <text evidence="1">The sequence shown here is derived from an EMBL/GenBank/DDBJ whole genome shotgun (WGS) entry which is preliminary data.</text>
</comment>
<name>A0AAV9FBJ3_ACOCL</name>
<reference evidence="1" key="2">
    <citation type="submission" date="2023-06" db="EMBL/GenBank/DDBJ databases">
        <authorList>
            <person name="Ma L."/>
            <person name="Liu K.-W."/>
            <person name="Li Z."/>
            <person name="Hsiao Y.-Y."/>
            <person name="Qi Y."/>
            <person name="Fu T."/>
            <person name="Tang G."/>
            <person name="Zhang D."/>
            <person name="Sun W.-H."/>
            <person name="Liu D.-K."/>
            <person name="Li Y."/>
            <person name="Chen G.-Z."/>
            <person name="Liu X.-D."/>
            <person name="Liao X.-Y."/>
            <person name="Jiang Y.-T."/>
            <person name="Yu X."/>
            <person name="Hao Y."/>
            <person name="Huang J."/>
            <person name="Zhao X.-W."/>
            <person name="Ke S."/>
            <person name="Chen Y.-Y."/>
            <person name="Wu W.-L."/>
            <person name="Hsu J.-L."/>
            <person name="Lin Y.-F."/>
            <person name="Huang M.-D."/>
            <person name="Li C.-Y."/>
            <person name="Huang L."/>
            <person name="Wang Z.-W."/>
            <person name="Zhao X."/>
            <person name="Zhong W.-Y."/>
            <person name="Peng D.-H."/>
            <person name="Ahmad S."/>
            <person name="Lan S."/>
            <person name="Zhang J.-S."/>
            <person name="Tsai W.-C."/>
            <person name="Van De Peer Y."/>
            <person name="Liu Z.-J."/>
        </authorList>
    </citation>
    <scope>NUCLEOTIDE SEQUENCE</scope>
    <source>
        <strain evidence="1">CP</strain>
        <tissue evidence="1">Leaves</tissue>
    </source>
</reference>
<keyword evidence="2" id="KW-1185">Reference proteome</keyword>
<proteinExistence type="predicted"/>
<dbReference type="Proteomes" id="UP001180020">
    <property type="component" value="Unassembled WGS sequence"/>
</dbReference>
<evidence type="ECO:0000313" key="2">
    <source>
        <dbReference type="Proteomes" id="UP001180020"/>
    </source>
</evidence>
<sequence length="134" mass="15525">MEDFRGTSLDDLLVDTLACAVPDYLYYLEIFPKSLTGPVRQPPMLQLLWKSHLFHSEVSRDKPYNECVGRKATQIWTSEDDGEDVLFGEGFSESGETWKWFLEGLHEAIGMVEGDNWVVLFNLLWEEIDYKPCK</sequence>